<reference evidence="9" key="1">
    <citation type="submission" date="2019-09" db="EMBL/GenBank/DDBJ databases">
        <title>Draft genome information of white flower Hibiscus syriacus.</title>
        <authorList>
            <person name="Kim Y.-M."/>
        </authorList>
    </citation>
    <scope>NUCLEOTIDE SEQUENCE [LARGE SCALE GENOMIC DNA]</scope>
    <source>
        <strain evidence="9">YM2019G1</strain>
    </source>
</reference>
<dbReference type="PROSITE" id="PS51683">
    <property type="entry name" value="SAM_OMT_II"/>
    <property type="match status" value="1"/>
</dbReference>
<keyword evidence="5" id="KW-0456">Lyase</keyword>
<dbReference type="PIRSF" id="PIRSF005739">
    <property type="entry name" value="O-mtase"/>
    <property type="match status" value="1"/>
</dbReference>
<keyword evidence="10" id="KW-1185">Reference proteome</keyword>
<gene>
    <name evidence="9" type="ORF">F3Y22_tig00112402pilonHSYRG00209</name>
</gene>
<dbReference type="InterPro" id="IPR022657">
    <property type="entry name" value="De-COase2_CS"/>
</dbReference>
<keyword evidence="2" id="KW-0489">Methyltransferase</keyword>
<dbReference type="Pfam" id="PF08100">
    <property type="entry name" value="Dimerisation"/>
    <property type="match status" value="1"/>
</dbReference>
<dbReference type="InterPro" id="IPR036388">
    <property type="entry name" value="WH-like_DNA-bd_sf"/>
</dbReference>
<keyword evidence="3" id="KW-0808">Transferase</keyword>
<evidence type="ECO:0000256" key="6">
    <source>
        <dbReference type="PIRSR" id="PIRSR005739-1"/>
    </source>
</evidence>
<sequence>MGSLQNISCNEHEEADILQAMHLASISSLPFGLKVAVDVGLLEIISKADTPSGTLSAAEIVSQLPTKNPDAPSMVDRILRLLTTHSILTCKQITGEDGQMQRSYGLSSVGKYFLINEGGISFVPLQRIHLEKHIIECWQEIMKDMILEGGFSSERAFGKHLFELQATDDEMSKNFNRAMSVYTDLVMNQVLQTYNGFEGVSQVVDVGGGLGTNLKLIVSKYPQIKAINFDLPQVIKDTVPCPGVEHLAGDMFTEIPKSEVIFMKTMLHDWGDDQCLKLLKVCYDALSKNGKIVSIEAILSDVPQTDIITKTTFQRDVYLCHVLPGAKERTKQEFETLAKQAGFSSLKVVCRAYNYWVMEIYKSG</sequence>
<evidence type="ECO:0000256" key="4">
    <source>
        <dbReference type="ARBA" id="ARBA00022691"/>
    </source>
</evidence>
<dbReference type="Proteomes" id="UP000436088">
    <property type="component" value="Unassembled WGS sequence"/>
</dbReference>
<dbReference type="Gene3D" id="1.10.10.10">
    <property type="entry name" value="Winged helix-like DNA-binding domain superfamily/Winged helix DNA-binding domain"/>
    <property type="match status" value="1"/>
</dbReference>
<dbReference type="InterPro" id="IPR029063">
    <property type="entry name" value="SAM-dependent_MTases_sf"/>
</dbReference>
<accession>A0A6A2Y4U7</accession>
<proteinExistence type="predicted"/>
<dbReference type="AlphaFoldDB" id="A0A6A2Y4U7"/>
<feature type="domain" description="O-methyltransferase dimerisation" evidence="8">
    <location>
        <begin position="21"/>
        <end position="114"/>
    </location>
</feature>
<dbReference type="PROSITE" id="PS00879">
    <property type="entry name" value="ODR_DC_2_2"/>
    <property type="match status" value="1"/>
</dbReference>
<dbReference type="FunFam" id="1.10.10.10:FF:000357">
    <property type="entry name" value="Caffeic acid 3-O-methyltransferase"/>
    <property type="match status" value="1"/>
</dbReference>
<dbReference type="GO" id="GO:0008171">
    <property type="term" value="F:O-methyltransferase activity"/>
    <property type="evidence" value="ECO:0007669"/>
    <property type="project" value="InterPro"/>
</dbReference>
<comment type="cofactor">
    <cofactor evidence="1">
        <name>pyridoxal 5'-phosphate</name>
        <dbReference type="ChEBI" id="CHEBI:597326"/>
    </cofactor>
</comment>
<keyword evidence="4" id="KW-0949">S-adenosyl-L-methionine</keyword>
<name>A0A6A2Y4U7_HIBSY</name>
<evidence type="ECO:0000313" key="10">
    <source>
        <dbReference type="Proteomes" id="UP000436088"/>
    </source>
</evidence>
<dbReference type="Pfam" id="PF00891">
    <property type="entry name" value="Methyltransf_2"/>
    <property type="match status" value="1"/>
</dbReference>
<evidence type="ECO:0000256" key="1">
    <source>
        <dbReference type="ARBA" id="ARBA00001933"/>
    </source>
</evidence>
<evidence type="ECO:0000313" key="9">
    <source>
        <dbReference type="EMBL" id="KAE8667519.1"/>
    </source>
</evidence>
<dbReference type="Gene3D" id="3.40.50.150">
    <property type="entry name" value="Vaccinia Virus protein VP39"/>
    <property type="match status" value="1"/>
</dbReference>
<dbReference type="EMBL" id="VEPZ02001572">
    <property type="protein sequence ID" value="KAE8667519.1"/>
    <property type="molecule type" value="Genomic_DNA"/>
</dbReference>
<evidence type="ECO:0000256" key="5">
    <source>
        <dbReference type="ARBA" id="ARBA00023239"/>
    </source>
</evidence>
<organism evidence="9 10">
    <name type="scientific">Hibiscus syriacus</name>
    <name type="common">Rose of Sharon</name>
    <dbReference type="NCBI Taxonomy" id="106335"/>
    <lineage>
        <taxon>Eukaryota</taxon>
        <taxon>Viridiplantae</taxon>
        <taxon>Streptophyta</taxon>
        <taxon>Embryophyta</taxon>
        <taxon>Tracheophyta</taxon>
        <taxon>Spermatophyta</taxon>
        <taxon>Magnoliopsida</taxon>
        <taxon>eudicotyledons</taxon>
        <taxon>Gunneridae</taxon>
        <taxon>Pentapetalae</taxon>
        <taxon>rosids</taxon>
        <taxon>malvids</taxon>
        <taxon>Malvales</taxon>
        <taxon>Malvaceae</taxon>
        <taxon>Malvoideae</taxon>
        <taxon>Hibiscus</taxon>
    </lineage>
</organism>
<dbReference type="GO" id="GO:0032259">
    <property type="term" value="P:methylation"/>
    <property type="evidence" value="ECO:0007669"/>
    <property type="project" value="UniProtKB-KW"/>
</dbReference>
<dbReference type="InterPro" id="IPR001077">
    <property type="entry name" value="COMT_C"/>
</dbReference>
<dbReference type="InterPro" id="IPR016461">
    <property type="entry name" value="COMT-like"/>
</dbReference>
<dbReference type="GO" id="GO:0046983">
    <property type="term" value="F:protein dimerization activity"/>
    <property type="evidence" value="ECO:0007669"/>
    <property type="project" value="InterPro"/>
</dbReference>
<dbReference type="SUPFAM" id="SSF53335">
    <property type="entry name" value="S-adenosyl-L-methionine-dependent methyltransferases"/>
    <property type="match status" value="1"/>
</dbReference>
<feature type="domain" description="O-methyltransferase C-terminal" evidence="7">
    <location>
        <begin position="142"/>
        <end position="344"/>
    </location>
</feature>
<dbReference type="InterPro" id="IPR036390">
    <property type="entry name" value="WH_DNA-bd_sf"/>
</dbReference>
<dbReference type="PANTHER" id="PTHR11746">
    <property type="entry name" value="O-METHYLTRANSFERASE"/>
    <property type="match status" value="1"/>
</dbReference>
<evidence type="ECO:0000259" key="7">
    <source>
        <dbReference type="Pfam" id="PF00891"/>
    </source>
</evidence>
<evidence type="ECO:0000256" key="2">
    <source>
        <dbReference type="ARBA" id="ARBA00022603"/>
    </source>
</evidence>
<evidence type="ECO:0000256" key="3">
    <source>
        <dbReference type="ARBA" id="ARBA00022679"/>
    </source>
</evidence>
<dbReference type="CDD" id="cd02440">
    <property type="entry name" value="AdoMet_MTases"/>
    <property type="match status" value="1"/>
</dbReference>
<protein>
    <submittedName>
        <fullName evidence="9">Caffeic acid 3-O-methyltransferase 1</fullName>
    </submittedName>
</protein>
<evidence type="ECO:0000259" key="8">
    <source>
        <dbReference type="Pfam" id="PF08100"/>
    </source>
</evidence>
<feature type="active site" description="Proton acceptor" evidence="6">
    <location>
        <position position="268"/>
    </location>
</feature>
<comment type="caution">
    <text evidence="9">The sequence shown here is derived from an EMBL/GenBank/DDBJ whole genome shotgun (WGS) entry which is preliminary data.</text>
</comment>
<dbReference type="SUPFAM" id="SSF46785">
    <property type="entry name" value="Winged helix' DNA-binding domain"/>
    <property type="match status" value="1"/>
</dbReference>
<dbReference type="InterPro" id="IPR012967">
    <property type="entry name" value="COMT_dimerisation"/>
</dbReference>